<organism evidence="2 3">
    <name type="scientific">Massarina eburnea CBS 473.64</name>
    <dbReference type="NCBI Taxonomy" id="1395130"/>
    <lineage>
        <taxon>Eukaryota</taxon>
        <taxon>Fungi</taxon>
        <taxon>Dikarya</taxon>
        <taxon>Ascomycota</taxon>
        <taxon>Pezizomycotina</taxon>
        <taxon>Dothideomycetes</taxon>
        <taxon>Pleosporomycetidae</taxon>
        <taxon>Pleosporales</taxon>
        <taxon>Massarineae</taxon>
        <taxon>Massarinaceae</taxon>
        <taxon>Massarina</taxon>
    </lineage>
</organism>
<dbReference type="OrthoDB" id="3787552at2759"/>
<sequence length="106" mass="11970">MGKSNTGTKHHCGGRNRWIGDISPGGCRQVYTDNLIYCAKHEMPCRNGCEEWIHLKNQDGCQACKGNALAQAKADRIAKEKAQVDPKQAEYDAFMHPKPEKKKRRD</sequence>
<evidence type="ECO:0000313" key="2">
    <source>
        <dbReference type="EMBL" id="KAF2636567.1"/>
    </source>
</evidence>
<feature type="region of interest" description="Disordered" evidence="1">
    <location>
        <begin position="80"/>
        <end position="106"/>
    </location>
</feature>
<dbReference type="EMBL" id="MU006797">
    <property type="protein sequence ID" value="KAF2636567.1"/>
    <property type="molecule type" value="Genomic_DNA"/>
</dbReference>
<dbReference type="AlphaFoldDB" id="A0A6A6RN25"/>
<gene>
    <name evidence="2" type="ORF">P280DRAFT_483530</name>
</gene>
<evidence type="ECO:0000313" key="3">
    <source>
        <dbReference type="Proteomes" id="UP000799753"/>
    </source>
</evidence>
<accession>A0A6A6RN25</accession>
<protein>
    <submittedName>
        <fullName evidence="2">Uncharacterized protein</fullName>
    </submittedName>
</protein>
<keyword evidence="3" id="KW-1185">Reference proteome</keyword>
<reference evidence="2" key="1">
    <citation type="journal article" date="2020" name="Stud. Mycol.">
        <title>101 Dothideomycetes genomes: a test case for predicting lifestyles and emergence of pathogens.</title>
        <authorList>
            <person name="Haridas S."/>
            <person name="Albert R."/>
            <person name="Binder M."/>
            <person name="Bloem J."/>
            <person name="Labutti K."/>
            <person name="Salamov A."/>
            <person name="Andreopoulos B."/>
            <person name="Baker S."/>
            <person name="Barry K."/>
            <person name="Bills G."/>
            <person name="Bluhm B."/>
            <person name="Cannon C."/>
            <person name="Castanera R."/>
            <person name="Culley D."/>
            <person name="Daum C."/>
            <person name="Ezra D."/>
            <person name="Gonzalez J."/>
            <person name="Henrissat B."/>
            <person name="Kuo A."/>
            <person name="Liang C."/>
            <person name="Lipzen A."/>
            <person name="Lutzoni F."/>
            <person name="Magnuson J."/>
            <person name="Mondo S."/>
            <person name="Nolan M."/>
            <person name="Ohm R."/>
            <person name="Pangilinan J."/>
            <person name="Park H.-J."/>
            <person name="Ramirez L."/>
            <person name="Alfaro M."/>
            <person name="Sun H."/>
            <person name="Tritt A."/>
            <person name="Yoshinaga Y."/>
            <person name="Zwiers L.-H."/>
            <person name="Turgeon B."/>
            <person name="Goodwin S."/>
            <person name="Spatafora J."/>
            <person name="Crous P."/>
            <person name="Grigoriev I."/>
        </authorList>
    </citation>
    <scope>NUCLEOTIDE SEQUENCE</scope>
    <source>
        <strain evidence="2">CBS 473.64</strain>
    </source>
</reference>
<feature type="compositionally biased region" description="Basic and acidic residues" evidence="1">
    <location>
        <begin position="80"/>
        <end position="98"/>
    </location>
</feature>
<dbReference type="Proteomes" id="UP000799753">
    <property type="component" value="Unassembled WGS sequence"/>
</dbReference>
<name>A0A6A6RN25_9PLEO</name>
<proteinExistence type="predicted"/>
<evidence type="ECO:0000256" key="1">
    <source>
        <dbReference type="SAM" id="MobiDB-lite"/>
    </source>
</evidence>